<evidence type="ECO:0000256" key="5">
    <source>
        <dbReference type="ARBA" id="ARBA00022679"/>
    </source>
</evidence>
<reference evidence="16" key="1">
    <citation type="submission" date="2016-09" db="EMBL/GenBank/DDBJ databases">
        <authorList>
            <person name="Gulvik C.A."/>
        </authorList>
    </citation>
    <scope>NUCLEOTIDE SEQUENCE [LARGE SCALE GENOMIC DNA]</scope>
    <source>
        <strain evidence="16">LMG 8895</strain>
    </source>
</reference>
<dbReference type="Pfam" id="PF05043">
    <property type="entry name" value="Mga"/>
    <property type="match status" value="1"/>
</dbReference>
<dbReference type="OrthoDB" id="369398at2"/>
<evidence type="ECO:0000256" key="9">
    <source>
        <dbReference type="ARBA" id="ARBA00037387"/>
    </source>
</evidence>
<evidence type="ECO:0000256" key="11">
    <source>
        <dbReference type="ARBA" id="ARBA00042072"/>
    </source>
</evidence>
<evidence type="ECO:0000256" key="3">
    <source>
        <dbReference type="ARBA" id="ARBA00022490"/>
    </source>
</evidence>
<keyword evidence="2" id="KW-0813">Transport</keyword>
<comment type="function">
    <text evidence="9">The phosphoenolpyruvate-dependent sugar phosphotransferase system (sugar PTS), a major carbohydrate active transport system, catalyzes the phosphorylation of incoming sugar substrates concomitantly with their translocation across the cell membrane. The enzyme II UlaABC PTS system is involved in ascorbate transport.</text>
</comment>
<name>A0A1E5GYP4_9ENTE</name>
<evidence type="ECO:0000256" key="8">
    <source>
        <dbReference type="ARBA" id="ARBA00023159"/>
    </source>
</evidence>
<dbReference type="InterPro" id="IPR036388">
    <property type="entry name" value="WH-like_DNA-bd_sf"/>
</dbReference>
<evidence type="ECO:0000259" key="14">
    <source>
        <dbReference type="PROSITE" id="PS51372"/>
    </source>
</evidence>
<keyword evidence="5" id="KW-0808">Transferase</keyword>
<comment type="caution">
    <text evidence="15">The sequence shown here is derived from an EMBL/GenBank/DDBJ whole genome shotgun (WGS) entry which is preliminary data.</text>
</comment>
<evidence type="ECO:0000256" key="7">
    <source>
        <dbReference type="ARBA" id="ARBA00022777"/>
    </source>
</evidence>
<dbReference type="InterPro" id="IPR002178">
    <property type="entry name" value="PTS_EIIA_type-2_dom"/>
</dbReference>
<dbReference type="PANTHER" id="PTHR36203:SF1">
    <property type="entry name" value="ASCORBATE-SPECIFIC PTS SYSTEM EIIA COMPONENT"/>
    <property type="match status" value="1"/>
</dbReference>
<dbReference type="Pfam" id="PF00874">
    <property type="entry name" value="PRD"/>
    <property type="match status" value="1"/>
</dbReference>
<dbReference type="CDD" id="cd05568">
    <property type="entry name" value="PTS_IIB_bgl_like"/>
    <property type="match status" value="1"/>
</dbReference>
<comment type="subcellular location">
    <subcellularLocation>
        <location evidence="1">Cytoplasm</location>
    </subcellularLocation>
</comment>
<evidence type="ECO:0000256" key="2">
    <source>
        <dbReference type="ARBA" id="ARBA00022448"/>
    </source>
</evidence>
<keyword evidence="7" id="KW-0418">Kinase</keyword>
<protein>
    <recommendedName>
        <fullName evidence="10">Ascorbate-specific PTS system EIIA component</fullName>
    </recommendedName>
    <alternativeName>
        <fullName evidence="11">Ascorbate-specific phosphotransferase enzyme IIA component</fullName>
    </alternativeName>
</protein>
<proteinExistence type="predicted"/>
<dbReference type="AlphaFoldDB" id="A0A1E5GYP4"/>
<dbReference type="RefSeq" id="WP_069662923.1">
    <property type="nucleotide sequence ID" value="NZ_JBHUJJ010000001.1"/>
</dbReference>
<dbReference type="GO" id="GO:0016301">
    <property type="term" value="F:kinase activity"/>
    <property type="evidence" value="ECO:0007669"/>
    <property type="project" value="UniProtKB-KW"/>
</dbReference>
<evidence type="ECO:0000259" key="13">
    <source>
        <dbReference type="PROSITE" id="PS51099"/>
    </source>
</evidence>
<feature type="domain" description="PTS EIIB type-2" evidence="13">
    <location>
        <begin position="394"/>
        <end position="482"/>
    </location>
</feature>
<dbReference type="InterPro" id="IPR016152">
    <property type="entry name" value="PTrfase/Anion_transptr"/>
</dbReference>
<keyword evidence="8" id="KW-0010">Activator</keyword>
<dbReference type="GO" id="GO:0006355">
    <property type="term" value="P:regulation of DNA-templated transcription"/>
    <property type="evidence" value="ECO:0007669"/>
    <property type="project" value="InterPro"/>
</dbReference>
<keyword evidence="4" id="KW-0597">Phosphoprotein</keyword>
<evidence type="ECO:0000256" key="10">
    <source>
        <dbReference type="ARBA" id="ARBA00041175"/>
    </source>
</evidence>
<dbReference type="Pfam" id="PF00359">
    <property type="entry name" value="PTS_EIIA_2"/>
    <property type="match status" value="1"/>
</dbReference>
<evidence type="ECO:0000256" key="6">
    <source>
        <dbReference type="ARBA" id="ARBA00022683"/>
    </source>
</evidence>
<keyword evidence="16" id="KW-1185">Reference proteome</keyword>
<dbReference type="Gene3D" id="1.10.10.10">
    <property type="entry name" value="Winged helix-like DNA-binding domain superfamily/Winged helix DNA-binding domain"/>
    <property type="match status" value="1"/>
</dbReference>
<dbReference type="InterPro" id="IPR011608">
    <property type="entry name" value="PRD"/>
</dbReference>
<evidence type="ECO:0000256" key="4">
    <source>
        <dbReference type="ARBA" id="ARBA00022553"/>
    </source>
</evidence>
<gene>
    <name evidence="15" type="ORF">BCR25_17925</name>
</gene>
<sequence>MDSMAVQILQLIVSNTSISLQQLEGETNASRGQVEYRIKKINEFLRIQGNKIIQKKGQFFSTDLDSQNLTLLLEELSPLFYLTDKERQHFILVMLLFNDTGSLTVLSEKLAVSKNTILADNKKLIQQLKKQQVDLVYSRKTGYYLKGEELVIRKIGIKAIKEIINDEQEAAHFATVFVKDLQRIKELQTQLELLETHLNLTFTEAKLVDLSFVLYMCTKRIECGNRLQVDALKHVIPMVDDAFYKEVSSTLNYFFKGFDDQQEVQFVSLQILSTSLILNRTQQKDRRLLLAIKQTIQRFEILGITTIDEKEELADALYQHIIPASYRIKFGVPDNNPNAEKIIEEYQHVHQLLKEAIKPIETVLKVTFPQDELTYVTVLFLSFLKNELVKKDRKRAVVVCLQGISISRLLLESLKELFPDIDFVRYMSLREFYEMDDRYIDFVFSTVHLDTEKKVFFIQHFLNEQEKSLLSQEVEQELGNVSKQRFAAIETEKILEIIDQYASITEKQLLEKKLGSYFNSLKCNQTNTLPRNTGDHQLLRLLPIEHIQIYQETLTFPQAIEVAAKPLVEGRFVETSYAKKIINNYDPAYPYFVIAPETAIPHAGPDDGVNKLGMSLLLLKKPVYFSNELPVRLIFMIAPKDKNSHINAVSSLYNFVNDKQHLKRLLSGNYERELKEYLEKHLGCN</sequence>
<dbReference type="PANTHER" id="PTHR36203">
    <property type="entry name" value="ASCORBATE-SPECIFIC PTS SYSTEM EIIA COMPONENT"/>
    <property type="match status" value="1"/>
</dbReference>
<dbReference type="InterPro" id="IPR036634">
    <property type="entry name" value="PRD_sf"/>
</dbReference>
<feature type="domain" description="PTS EIIA type-2" evidence="12">
    <location>
        <begin position="540"/>
        <end position="681"/>
    </location>
</feature>
<dbReference type="InterPro" id="IPR013011">
    <property type="entry name" value="PTS_EIIB_2"/>
</dbReference>
<dbReference type="GO" id="GO:0005737">
    <property type="term" value="C:cytoplasm"/>
    <property type="evidence" value="ECO:0007669"/>
    <property type="project" value="UniProtKB-SubCell"/>
</dbReference>
<dbReference type="CDD" id="cd00211">
    <property type="entry name" value="PTS_IIA_fru"/>
    <property type="match status" value="1"/>
</dbReference>
<organism evidence="15 16">
    <name type="scientific">Enterococcus termitis</name>
    <dbReference type="NCBI Taxonomy" id="332950"/>
    <lineage>
        <taxon>Bacteria</taxon>
        <taxon>Bacillati</taxon>
        <taxon>Bacillota</taxon>
        <taxon>Bacilli</taxon>
        <taxon>Lactobacillales</taxon>
        <taxon>Enterococcaceae</taxon>
        <taxon>Enterococcus</taxon>
    </lineage>
</organism>
<keyword evidence="6" id="KW-0598">Phosphotransferase system</keyword>
<feature type="domain" description="PRD" evidence="14">
    <location>
        <begin position="283"/>
        <end position="390"/>
    </location>
</feature>
<dbReference type="Proteomes" id="UP000095094">
    <property type="component" value="Unassembled WGS sequence"/>
</dbReference>
<keyword evidence="3" id="KW-0963">Cytoplasm</keyword>
<dbReference type="EMBL" id="MIJY01000010">
    <property type="protein sequence ID" value="OEG17752.1"/>
    <property type="molecule type" value="Genomic_DNA"/>
</dbReference>
<dbReference type="SUPFAM" id="SSF63520">
    <property type="entry name" value="PTS-regulatory domain, PRD"/>
    <property type="match status" value="1"/>
</dbReference>
<evidence type="ECO:0000313" key="16">
    <source>
        <dbReference type="Proteomes" id="UP000095094"/>
    </source>
</evidence>
<dbReference type="GO" id="GO:0008982">
    <property type="term" value="F:protein-N(PI)-phosphohistidine-sugar phosphotransferase activity"/>
    <property type="evidence" value="ECO:0007669"/>
    <property type="project" value="InterPro"/>
</dbReference>
<evidence type="ECO:0000259" key="12">
    <source>
        <dbReference type="PROSITE" id="PS51094"/>
    </source>
</evidence>
<dbReference type="SUPFAM" id="SSF55804">
    <property type="entry name" value="Phoshotransferase/anion transport protein"/>
    <property type="match status" value="1"/>
</dbReference>
<dbReference type="GO" id="GO:0009401">
    <property type="term" value="P:phosphoenolpyruvate-dependent sugar phosphotransferase system"/>
    <property type="evidence" value="ECO:0007669"/>
    <property type="project" value="UniProtKB-KW"/>
</dbReference>
<dbReference type="Gene3D" id="1.10.1790.10">
    <property type="entry name" value="PRD domain"/>
    <property type="match status" value="1"/>
</dbReference>
<evidence type="ECO:0000313" key="15">
    <source>
        <dbReference type="EMBL" id="OEG17752.1"/>
    </source>
</evidence>
<dbReference type="InterPro" id="IPR051351">
    <property type="entry name" value="Ascorbate-PTS_EIIA_comp"/>
</dbReference>
<dbReference type="PROSITE" id="PS51372">
    <property type="entry name" value="PRD_2"/>
    <property type="match status" value="1"/>
</dbReference>
<dbReference type="Gene3D" id="3.40.930.10">
    <property type="entry name" value="Mannitol-specific EII, Chain A"/>
    <property type="match status" value="1"/>
</dbReference>
<accession>A0A1E5GYP4</accession>
<dbReference type="InterPro" id="IPR007737">
    <property type="entry name" value="Mga_HTH"/>
</dbReference>
<dbReference type="PROSITE" id="PS51094">
    <property type="entry name" value="PTS_EIIA_TYPE_2"/>
    <property type="match status" value="1"/>
</dbReference>
<evidence type="ECO:0000256" key="1">
    <source>
        <dbReference type="ARBA" id="ARBA00004496"/>
    </source>
</evidence>
<dbReference type="PROSITE" id="PS51099">
    <property type="entry name" value="PTS_EIIB_TYPE_2"/>
    <property type="match status" value="1"/>
</dbReference>